<dbReference type="PROSITE" id="PS51294">
    <property type="entry name" value="HTH_MYB"/>
    <property type="match status" value="1"/>
</dbReference>
<accession>A0A8S1MRV8</accession>
<keyword evidence="4" id="KW-1185">Reference proteome</keyword>
<evidence type="ECO:0000259" key="2">
    <source>
        <dbReference type="PROSITE" id="PS51294"/>
    </source>
</evidence>
<feature type="domain" description="Myb-like" evidence="1">
    <location>
        <begin position="71"/>
        <end position="123"/>
    </location>
</feature>
<evidence type="ECO:0000313" key="3">
    <source>
        <dbReference type="EMBL" id="CAD8082072.1"/>
    </source>
</evidence>
<sequence length="403" mass="48642">MQSQSIKSNGSVLLDYFKSLEEENWNIELTQYQKLVDFKLSQNVITFAEVQNFYAFEDQKNFLQMHSQTQWTDQEWKILIWIVISYCTIHKMNLLKMNDWEMIEKLIKFKSGLNCQYKWLCHVIGREDRLQWCQEEEQMLKEEVENSKNLKWHEIQFQIFMKSNGRYFKKAKQCRERWNNYLDPRINRSYWKPEEDLCLMKLAQSEGLKWSKISYKMKNRTENQVKNRFKSLINKETKGLQIQLDMGQLIDNIIQKLVPLQFNTTSDYVQEEKPQKVICLDRNINYIQQQQFWIYQYQYYLAQQQYQMCYNYYQGEQSIKSEDCQSEKISRSNSFCGLLDKLSLDSKSLTQELNKQQNVQEIEIPINNITKSQQQITIPNFITENQGKVKSNKQRFKFSSGDQ</sequence>
<dbReference type="EMBL" id="CAJJDM010000070">
    <property type="protein sequence ID" value="CAD8082072.1"/>
    <property type="molecule type" value="Genomic_DNA"/>
</dbReference>
<feature type="domain" description="HTH myb-type" evidence="2">
    <location>
        <begin position="183"/>
        <end position="237"/>
    </location>
</feature>
<dbReference type="GO" id="GO:0000981">
    <property type="term" value="F:DNA-binding transcription factor activity, RNA polymerase II-specific"/>
    <property type="evidence" value="ECO:0007669"/>
    <property type="project" value="TreeGrafter"/>
</dbReference>
<protein>
    <submittedName>
        <fullName evidence="3">Uncharacterized protein</fullName>
    </submittedName>
</protein>
<comment type="caution">
    <text evidence="3">The sequence shown here is derived from an EMBL/GenBank/DDBJ whole genome shotgun (WGS) entry which is preliminary data.</text>
</comment>
<dbReference type="OMA" id="RINRSYW"/>
<dbReference type="CDD" id="cd00167">
    <property type="entry name" value="SANT"/>
    <property type="match status" value="2"/>
</dbReference>
<dbReference type="InterPro" id="IPR001005">
    <property type="entry name" value="SANT/Myb"/>
</dbReference>
<feature type="domain" description="Myb-like" evidence="1">
    <location>
        <begin position="183"/>
        <end position="233"/>
    </location>
</feature>
<gene>
    <name evidence="3" type="ORF">PPRIM_AZ9-3.1.T0670070</name>
</gene>
<evidence type="ECO:0000313" key="4">
    <source>
        <dbReference type="Proteomes" id="UP000688137"/>
    </source>
</evidence>
<dbReference type="PROSITE" id="PS50090">
    <property type="entry name" value="MYB_LIKE"/>
    <property type="match status" value="3"/>
</dbReference>
<dbReference type="GO" id="GO:0000978">
    <property type="term" value="F:RNA polymerase II cis-regulatory region sequence-specific DNA binding"/>
    <property type="evidence" value="ECO:0007669"/>
    <property type="project" value="TreeGrafter"/>
</dbReference>
<dbReference type="PANTHER" id="PTHR45614:SF271">
    <property type="entry name" value="MYB DNA BINDING PROTEIN_ TRANSCRIPTION FACTOR-LIKE PROTEIN"/>
    <property type="match status" value="1"/>
</dbReference>
<dbReference type="Proteomes" id="UP000688137">
    <property type="component" value="Unassembled WGS sequence"/>
</dbReference>
<dbReference type="InterPro" id="IPR017930">
    <property type="entry name" value="Myb_dom"/>
</dbReference>
<reference evidence="3" key="1">
    <citation type="submission" date="2021-01" db="EMBL/GenBank/DDBJ databases">
        <authorList>
            <consortium name="Genoscope - CEA"/>
            <person name="William W."/>
        </authorList>
    </citation>
    <scope>NUCLEOTIDE SEQUENCE</scope>
</reference>
<dbReference type="SMART" id="SM00717">
    <property type="entry name" value="SANT"/>
    <property type="match status" value="3"/>
</dbReference>
<dbReference type="InterPro" id="IPR050560">
    <property type="entry name" value="MYB_TF"/>
</dbReference>
<organism evidence="3 4">
    <name type="scientific">Paramecium primaurelia</name>
    <dbReference type="NCBI Taxonomy" id="5886"/>
    <lineage>
        <taxon>Eukaryota</taxon>
        <taxon>Sar</taxon>
        <taxon>Alveolata</taxon>
        <taxon>Ciliophora</taxon>
        <taxon>Intramacronucleata</taxon>
        <taxon>Oligohymenophorea</taxon>
        <taxon>Peniculida</taxon>
        <taxon>Parameciidae</taxon>
        <taxon>Paramecium</taxon>
    </lineage>
</organism>
<dbReference type="PANTHER" id="PTHR45614">
    <property type="entry name" value="MYB PROTEIN-RELATED"/>
    <property type="match status" value="1"/>
</dbReference>
<dbReference type="AlphaFoldDB" id="A0A8S1MRV8"/>
<dbReference type="GO" id="GO:0005634">
    <property type="term" value="C:nucleus"/>
    <property type="evidence" value="ECO:0007669"/>
    <property type="project" value="TreeGrafter"/>
</dbReference>
<feature type="domain" description="Myb-like" evidence="1">
    <location>
        <begin position="129"/>
        <end position="182"/>
    </location>
</feature>
<dbReference type="Pfam" id="PF00249">
    <property type="entry name" value="Myb_DNA-binding"/>
    <property type="match status" value="1"/>
</dbReference>
<name>A0A8S1MRV8_PARPR</name>
<proteinExistence type="predicted"/>
<dbReference type="Pfam" id="PF13921">
    <property type="entry name" value="Myb_DNA-bind_6"/>
    <property type="match status" value="1"/>
</dbReference>
<evidence type="ECO:0000259" key="1">
    <source>
        <dbReference type="PROSITE" id="PS50090"/>
    </source>
</evidence>